<accession>A0A062V4N4</accession>
<keyword evidence="3" id="KW-0808">Transferase</keyword>
<proteinExistence type="predicted"/>
<protein>
    <submittedName>
        <fullName evidence="3">Class V aminotransferase</fullName>
    </submittedName>
</protein>
<dbReference type="InterPro" id="IPR000192">
    <property type="entry name" value="Aminotrans_V_dom"/>
</dbReference>
<dbReference type="Gene3D" id="3.90.1150.10">
    <property type="entry name" value="Aspartate Aminotransferase, domain 1"/>
    <property type="match status" value="1"/>
</dbReference>
<dbReference type="PANTHER" id="PTHR43586">
    <property type="entry name" value="CYSTEINE DESULFURASE"/>
    <property type="match status" value="1"/>
</dbReference>
<sequence length="446" mass="47824">MRNPSKECMIHSPRRVIMNESFRLPLIAEMHMSEITRRNWLALSAATLAGAAACRSTADASPAAAQPPSSLPDRSNFDLEGVYLNAGSQHPISRPARASLEAYLQNRAHHAPGAGYELGSSAAVEKFARLVNADPDEITFVQSTTTGEQMIVRSLMLPAPGARVVTDTLHFFGSVPLYMELGKAGCDVAWVTHKDGRILLEDMDRAITPGTRLVALSLVSTVNGFQHDLKAICDLAHARGALVYADIIHAAGCVPVDLHASGVDFAACASYKWLMGDFGLGFLYVRRGAREALTRTQYGYYGVSSFASHVYPFDPPGDEVASYAFPDTATGLFALGTYSHTTAALLNGSLDYIASIGVETIQRHATALTTRLKQGLLSQGYTLMTPEEAATPLVACAYENARARIAPKLKEAGITTTVSANRFRPSVSVFNTAEDIDLFLAAIGPA</sequence>
<evidence type="ECO:0000256" key="1">
    <source>
        <dbReference type="ARBA" id="ARBA00022898"/>
    </source>
</evidence>
<dbReference type="Gene3D" id="3.40.640.10">
    <property type="entry name" value="Type I PLP-dependent aspartate aminotransferase-like (Major domain)"/>
    <property type="match status" value="1"/>
</dbReference>
<dbReference type="InterPro" id="IPR015421">
    <property type="entry name" value="PyrdxlP-dep_Trfase_major"/>
</dbReference>
<dbReference type="STRING" id="1280954.HPO_17776"/>
<reference evidence="3 4" key="1">
    <citation type="journal article" date="2014" name="Antonie Van Leeuwenhoek">
        <title>Hyphomonas beringensis sp. nov. and Hyphomonas chukchiensis sp. nov., isolated from surface seawater of the Bering Sea and Chukchi Sea.</title>
        <authorList>
            <person name="Li C."/>
            <person name="Lai Q."/>
            <person name="Li G."/>
            <person name="Dong C."/>
            <person name="Wang J."/>
            <person name="Liao Y."/>
            <person name="Shao Z."/>
        </authorList>
    </citation>
    <scope>NUCLEOTIDE SEQUENCE [LARGE SCALE GENOMIC DNA]</scope>
    <source>
        <strain evidence="3 4">PS728</strain>
    </source>
</reference>
<evidence type="ECO:0000259" key="2">
    <source>
        <dbReference type="Pfam" id="PF00266"/>
    </source>
</evidence>
<dbReference type="GO" id="GO:0008483">
    <property type="term" value="F:transaminase activity"/>
    <property type="evidence" value="ECO:0007669"/>
    <property type="project" value="UniProtKB-KW"/>
</dbReference>
<dbReference type="PATRIC" id="fig|1280954.3.peg.3582"/>
<name>A0A062V4N4_9PROT</name>
<dbReference type="PANTHER" id="PTHR43586:SF8">
    <property type="entry name" value="CYSTEINE DESULFURASE 1, CHLOROPLASTIC"/>
    <property type="match status" value="1"/>
</dbReference>
<keyword evidence="4" id="KW-1185">Reference proteome</keyword>
<dbReference type="PROSITE" id="PS51318">
    <property type="entry name" value="TAT"/>
    <property type="match status" value="1"/>
</dbReference>
<comment type="caution">
    <text evidence="3">The sequence shown here is derived from an EMBL/GenBank/DDBJ whole genome shotgun (WGS) entry which is preliminary data.</text>
</comment>
<dbReference type="Proteomes" id="UP000027100">
    <property type="component" value="Unassembled WGS sequence"/>
</dbReference>
<feature type="domain" description="Aminotransferase class V" evidence="2">
    <location>
        <begin position="107"/>
        <end position="436"/>
    </location>
</feature>
<dbReference type="InterPro" id="IPR006311">
    <property type="entry name" value="TAT_signal"/>
</dbReference>
<dbReference type="Pfam" id="PF00266">
    <property type="entry name" value="Aminotran_5"/>
    <property type="match status" value="1"/>
</dbReference>
<evidence type="ECO:0000313" key="3">
    <source>
        <dbReference type="EMBL" id="KCZ96872.1"/>
    </source>
</evidence>
<gene>
    <name evidence="3" type="ORF">HPO_17776</name>
</gene>
<organism evidence="3 4">
    <name type="scientific">Hyphomonas polymorpha PS728</name>
    <dbReference type="NCBI Taxonomy" id="1280954"/>
    <lineage>
        <taxon>Bacteria</taxon>
        <taxon>Pseudomonadati</taxon>
        <taxon>Pseudomonadota</taxon>
        <taxon>Alphaproteobacteria</taxon>
        <taxon>Hyphomonadales</taxon>
        <taxon>Hyphomonadaceae</taxon>
        <taxon>Hyphomonas</taxon>
    </lineage>
</organism>
<dbReference type="SUPFAM" id="SSF53383">
    <property type="entry name" value="PLP-dependent transferases"/>
    <property type="match status" value="1"/>
</dbReference>
<dbReference type="AlphaFoldDB" id="A0A062V4N4"/>
<dbReference type="eggNOG" id="COG0520">
    <property type="taxonomic scope" value="Bacteria"/>
</dbReference>
<keyword evidence="3" id="KW-0032">Aminotransferase</keyword>
<dbReference type="EMBL" id="ARYM01000031">
    <property type="protein sequence ID" value="KCZ96872.1"/>
    <property type="molecule type" value="Genomic_DNA"/>
</dbReference>
<dbReference type="InterPro" id="IPR015424">
    <property type="entry name" value="PyrdxlP-dep_Trfase"/>
</dbReference>
<evidence type="ECO:0000313" key="4">
    <source>
        <dbReference type="Proteomes" id="UP000027100"/>
    </source>
</evidence>
<dbReference type="InterPro" id="IPR015422">
    <property type="entry name" value="PyrdxlP-dep_Trfase_small"/>
</dbReference>
<keyword evidence="1" id="KW-0663">Pyridoxal phosphate</keyword>